<keyword evidence="1" id="KW-1185">Reference proteome</keyword>
<proteinExistence type="predicted"/>
<organism evidence="1 2">
    <name type="scientific">Parascaris univalens</name>
    <name type="common">Nematode worm</name>
    <dbReference type="NCBI Taxonomy" id="6257"/>
    <lineage>
        <taxon>Eukaryota</taxon>
        <taxon>Metazoa</taxon>
        <taxon>Ecdysozoa</taxon>
        <taxon>Nematoda</taxon>
        <taxon>Chromadorea</taxon>
        <taxon>Rhabditida</taxon>
        <taxon>Spirurina</taxon>
        <taxon>Ascaridomorpha</taxon>
        <taxon>Ascaridoidea</taxon>
        <taxon>Ascarididae</taxon>
        <taxon>Parascaris</taxon>
    </lineage>
</organism>
<reference evidence="2" key="1">
    <citation type="submission" date="2022-11" db="UniProtKB">
        <authorList>
            <consortium name="WormBaseParasite"/>
        </authorList>
    </citation>
    <scope>IDENTIFICATION</scope>
</reference>
<accession>A0A915CBH8</accession>
<evidence type="ECO:0000313" key="1">
    <source>
        <dbReference type="Proteomes" id="UP000887569"/>
    </source>
</evidence>
<dbReference type="Proteomes" id="UP000887569">
    <property type="component" value="Unplaced"/>
</dbReference>
<dbReference type="AlphaFoldDB" id="A0A915CBH8"/>
<dbReference type="WBParaSite" id="PgR115X_g019_t03">
    <property type="protein sequence ID" value="PgR115X_g019_t03"/>
    <property type="gene ID" value="PgR115X_g019"/>
</dbReference>
<name>A0A915CBH8_PARUN</name>
<evidence type="ECO:0000313" key="2">
    <source>
        <dbReference type="WBParaSite" id="PgR115X_g019_t03"/>
    </source>
</evidence>
<sequence>MKQRLNVDNTGDRFIEAKLLIQNMLKAKVIRRMETQGVT</sequence>
<protein>
    <submittedName>
        <fullName evidence="2">N-acetyl-D-glucosamine kinase</fullName>
    </submittedName>
</protein>